<reference evidence="1 2" key="1">
    <citation type="journal article" date="2015" name="BMC Genomics">
        <title>Gene expression during zombie ant biting behavior reflects the complexity underlying fungal parasitic behavioral manipulation.</title>
        <authorList>
            <person name="de Bekker C."/>
            <person name="Ohm R.A."/>
            <person name="Loreto R.G."/>
            <person name="Sebastian A."/>
            <person name="Albert I."/>
            <person name="Merrow M."/>
            <person name="Brachmann A."/>
            <person name="Hughes D.P."/>
        </authorList>
    </citation>
    <scope>NUCLEOTIDE SEQUENCE [LARGE SCALE GENOMIC DNA]</scope>
    <source>
        <strain evidence="1 2">SC16a</strain>
    </source>
</reference>
<gene>
    <name evidence="1" type="ORF">XA68_12932</name>
</gene>
<organism evidence="1 2">
    <name type="scientific">Ophiocordyceps unilateralis</name>
    <name type="common">Zombie-ant fungus</name>
    <name type="synonym">Torrubia unilateralis</name>
    <dbReference type="NCBI Taxonomy" id="268505"/>
    <lineage>
        <taxon>Eukaryota</taxon>
        <taxon>Fungi</taxon>
        <taxon>Dikarya</taxon>
        <taxon>Ascomycota</taxon>
        <taxon>Pezizomycotina</taxon>
        <taxon>Sordariomycetes</taxon>
        <taxon>Hypocreomycetidae</taxon>
        <taxon>Hypocreales</taxon>
        <taxon>Ophiocordycipitaceae</taxon>
        <taxon>Ophiocordyceps</taxon>
    </lineage>
</organism>
<dbReference type="OrthoDB" id="4922176at2759"/>
<protein>
    <submittedName>
        <fullName evidence="1">Uncharacterized protein</fullName>
    </submittedName>
</protein>
<evidence type="ECO:0000313" key="1">
    <source>
        <dbReference type="EMBL" id="PFH59003.1"/>
    </source>
</evidence>
<keyword evidence="2" id="KW-1185">Reference proteome</keyword>
<evidence type="ECO:0000313" key="2">
    <source>
        <dbReference type="Proteomes" id="UP000037136"/>
    </source>
</evidence>
<dbReference type="EMBL" id="LAZP02000235">
    <property type="protein sequence ID" value="PFH59003.1"/>
    <property type="molecule type" value="Genomic_DNA"/>
</dbReference>
<dbReference type="AlphaFoldDB" id="A0A2A9PDM4"/>
<sequence>MTIHCARVTPQLQQRYIVKGIRCSLMFFLLSRHILMVPKLTADNLGTDLSALGEQKKCHVDIWRNNCSRISCSWNHGIFLCLRGGHKHILCQDAAKLAQAIMQECTQISDNRVPKQRRKFFKGGQVQWDAVYGASVTIRRDIC</sequence>
<name>A0A2A9PDM4_OPHUN</name>
<reference evidence="1 2" key="2">
    <citation type="journal article" date="2017" name="Sci. Rep.">
        <title>Ant-infecting Ophiocordyceps genomes reveal a high diversity of potential behavioral manipulation genes and a possible major role for enterotoxins.</title>
        <authorList>
            <person name="de Bekker C."/>
            <person name="Ohm R.A."/>
            <person name="Evans H.C."/>
            <person name="Brachmann A."/>
            <person name="Hughes D.P."/>
        </authorList>
    </citation>
    <scope>NUCLEOTIDE SEQUENCE [LARGE SCALE GENOMIC DNA]</scope>
    <source>
        <strain evidence="1 2">SC16a</strain>
    </source>
</reference>
<comment type="caution">
    <text evidence="1">The sequence shown here is derived from an EMBL/GenBank/DDBJ whole genome shotgun (WGS) entry which is preliminary data.</text>
</comment>
<dbReference type="Proteomes" id="UP000037136">
    <property type="component" value="Unassembled WGS sequence"/>
</dbReference>
<accession>A0A2A9PDM4</accession>
<proteinExistence type="predicted"/>